<dbReference type="SUPFAM" id="SSF53955">
    <property type="entry name" value="Lysozyme-like"/>
    <property type="match status" value="1"/>
</dbReference>
<dbReference type="AlphaFoldDB" id="A0A2P1PWV0"/>
<reference evidence="2 3" key="2">
    <citation type="submission" date="2018-03" db="EMBL/GenBank/DDBJ databases">
        <authorList>
            <person name="Keele B.F."/>
        </authorList>
    </citation>
    <scope>NUCLEOTIDE SEQUENCE [LARGE SCALE GENOMIC DNA]</scope>
    <source>
        <strain evidence="2 3">D13</strain>
    </source>
</reference>
<gene>
    <name evidence="2" type="ORF">C7S18_20105</name>
</gene>
<dbReference type="InterPro" id="IPR023346">
    <property type="entry name" value="Lysozyme-like_dom_sf"/>
</dbReference>
<evidence type="ECO:0008006" key="4">
    <source>
        <dbReference type="Google" id="ProtNLM"/>
    </source>
</evidence>
<organism evidence="2 3">
    <name type="scientific">Ahniella affigens</name>
    <dbReference type="NCBI Taxonomy" id="2021234"/>
    <lineage>
        <taxon>Bacteria</taxon>
        <taxon>Pseudomonadati</taxon>
        <taxon>Pseudomonadota</taxon>
        <taxon>Gammaproteobacteria</taxon>
        <taxon>Lysobacterales</taxon>
        <taxon>Rhodanobacteraceae</taxon>
        <taxon>Ahniella</taxon>
    </lineage>
</organism>
<keyword evidence="3" id="KW-1185">Reference proteome</keyword>
<feature type="chain" id="PRO_5015157009" description="Transglycosylase SLT domain-containing protein" evidence="1">
    <location>
        <begin position="22"/>
        <end position="160"/>
    </location>
</feature>
<dbReference type="CDD" id="cd13400">
    <property type="entry name" value="LT_IagB-like"/>
    <property type="match status" value="1"/>
</dbReference>
<keyword evidence="1" id="KW-0732">Signal</keyword>
<dbReference type="Proteomes" id="UP000241074">
    <property type="component" value="Chromosome"/>
</dbReference>
<dbReference type="KEGG" id="xba:C7S18_20105"/>
<name>A0A2P1PWV0_9GAMM</name>
<sequence>MSMVRSLVMLFMLMVSMVAVADTRQQLPVAQCIDLVSRQFQVDPLPIHLLREVEGGWEGAVRQNANGSEDLGPMQVNSIHLPEFAALGITREEIRDNTGCRNVFVAISLYLRHLQAANGNVAMAIARYHSKSAAHASVYLGRIARIIERRLQRERLLVGR</sequence>
<proteinExistence type="predicted"/>
<protein>
    <recommendedName>
        <fullName evidence="4">Transglycosylase SLT domain-containing protein</fullName>
    </recommendedName>
</protein>
<reference evidence="2 3" key="1">
    <citation type="submission" date="2018-03" db="EMBL/GenBank/DDBJ databases">
        <title>Ahniella affigens gen. nov., sp. nov., a gammaproteobacterium isolated from sandy soil near a stream.</title>
        <authorList>
            <person name="Ko Y."/>
            <person name="Kim J.-H."/>
        </authorList>
    </citation>
    <scope>NUCLEOTIDE SEQUENCE [LARGE SCALE GENOMIC DNA]</scope>
    <source>
        <strain evidence="2 3">D13</strain>
    </source>
</reference>
<dbReference type="EMBL" id="CP027860">
    <property type="protein sequence ID" value="AVP99331.1"/>
    <property type="molecule type" value="Genomic_DNA"/>
</dbReference>
<evidence type="ECO:0000256" key="1">
    <source>
        <dbReference type="SAM" id="SignalP"/>
    </source>
</evidence>
<feature type="signal peptide" evidence="1">
    <location>
        <begin position="1"/>
        <end position="21"/>
    </location>
</feature>
<evidence type="ECO:0000313" key="3">
    <source>
        <dbReference type="Proteomes" id="UP000241074"/>
    </source>
</evidence>
<evidence type="ECO:0000313" key="2">
    <source>
        <dbReference type="EMBL" id="AVP99331.1"/>
    </source>
</evidence>
<accession>A0A2P1PWV0</accession>